<protein>
    <recommendedName>
        <fullName evidence="5">C-type lectin domain-containing protein</fullName>
    </recommendedName>
</protein>
<feature type="domain" description="C-type lectin" evidence="5">
    <location>
        <begin position="135"/>
        <end position="252"/>
    </location>
</feature>
<gene>
    <name evidence="6" type="ORF">Q5P01_013915</name>
</gene>
<dbReference type="EMBL" id="JAUPFM010000010">
    <property type="protein sequence ID" value="KAK2840175.1"/>
    <property type="molecule type" value="Genomic_DNA"/>
</dbReference>
<dbReference type="GO" id="GO:0030246">
    <property type="term" value="F:carbohydrate binding"/>
    <property type="evidence" value="ECO:0007669"/>
    <property type="project" value="UniProtKB-KW"/>
</dbReference>
<accession>A0AA88MN95</accession>
<comment type="caution">
    <text evidence="6">The sequence shown here is derived from an EMBL/GenBank/DDBJ whole genome shotgun (WGS) entry which is preliminary data.</text>
</comment>
<evidence type="ECO:0000256" key="2">
    <source>
        <dbReference type="ARBA" id="ARBA00023157"/>
    </source>
</evidence>
<evidence type="ECO:0000256" key="4">
    <source>
        <dbReference type="SAM" id="Phobius"/>
    </source>
</evidence>
<feature type="transmembrane region" description="Helical" evidence="4">
    <location>
        <begin position="27"/>
        <end position="50"/>
    </location>
</feature>
<evidence type="ECO:0000256" key="1">
    <source>
        <dbReference type="ARBA" id="ARBA00022734"/>
    </source>
</evidence>
<dbReference type="PANTHER" id="PTHR22803">
    <property type="entry name" value="MANNOSE, PHOSPHOLIPASE, LECTIN RECEPTOR RELATED"/>
    <property type="match status" value="1"/>
</dbReference>
<dbReference type="SUPFAM" id="SSF56436">
    <property type="entry name" value="C-type lectin-like"/>
    <property type="match status" value="1"/>
</dbReference>
<keyword evidence="2" id="KW-1015">Disulfide bond</keyword>
<keyword evidence="4" id="KW-1133">Transmembrane helix</keyword>
<organism evidence="6 7">
    <name type="scientific">Channa striata</name>
    <name type="common">Snakehead murrel</name>
    <name type="synonym">Ophicephalus striatus</name>
    <dbReference type="NCBI Taxonomy" id="64152"/>
    <lineage>
        <taxon>Eukaryota</taxon>
        <taxon>Metazoa</taxon>
        <taxon>Chordata</taxon>
        <taxon>Craniata</taxon>
        <taxon>Vertebrata</taxon>
        <taxon>Euteleostomi</taxon>
        <taxon>Actinopterygii</taxon>
        <taxon>Neopterygii</taxon>
        <taxon>Teleostei</taxon>
        <taxon>Neoteleostei</taxon>
        <taxon>Acanthomorphata</taxon>
        <taxon>Anabantaria</taxon>
        <taxon>Anabantiformes</taxon>
        <taxon>Channoidei</taxon>
        <taxon>Channidae</taxon>
        <taxon>Channa</taxon>
    </lineage>
</organism>
<dbReference type="InterPro" id="IPR033989">
    <property type="entry name" value="CD209-like_CTLD"/>
</dbReference>
<dbReference type="InterPro" id="IPR001304">
    <property type="entry name" value="C-type_lectin-like"/>
</dbReference>
<feature type="coiled-coil region" evidence="3">
    <location>
        <begin position="76"/>
        <end position="127"/>
    </location>
</feature>
<keyword evidence="7" id="KW-1185">Reference proteome</keyword>
<dbReference type="AlphaFoldDB" id="A0AA88MN95"/>
<reference evidence="6" key="1">
    <citation type="submission" date="2023-07" db="EMBL/GenBank/DDBJ databases">
        <title>Chromosome-level Genome Assembly of Striped Snakehead (Channa striata).</title>
        <authorList>
            <person name="Liu H."/>
        </authorList>
    </citation>
    <scope>NUCLEOTIDE SEQUENCE</scope>
    <source>
        <strain evidence="6">Gz</strain>
        <tissue evidence="6">Muscle</tissue>
    </source>
</reference>
<keyword evidence="4" id="KW-0812">Transmembrane</keyword>
<dbReference type="Pfam" id="PF00059">
    <property type="entry name" value="Lectin_C"/>
    <property type="match status" value="1"/>
</dbReference>
<dbReference type="InterPro" id="IPR016186">
    <property type="entry name" value="C-type_lectin-like/link_sf"/>
</dbReference>
<dbReference type="PROSITE" id="PS00615">
    <property type="entry name" value="C_TYPE_LECTIN_1"/>
    <property type="match status" value="1"/>
</dbReference>
<dbReference type="PROSITE" id="PS50041">
    <property type="entry name" value="C_TYPE_LECTIN_2"/>
    <property type="match status" value="1"/>
</dbReference>
<keyword evidence="4" id="KW-0472">Membrane</keyword>
<dbReference type="SMART" id="SM00034">
    <property type="entry name" value="CLECT"/>
    <property type="match status" value="1"/>
</dbReference>
<dbReference type="InterPro" id="IPR016187">
    <property type="entry name" value="CTDL_fold"/>
</dbReference>
<evidence type="ECO:0000313" key="7">
    <source>
        <dbReference type="Proteomes" id="UP001187415"/>
    </source>
</evidence>
<keyword evidence="1" id="KW-0430">Lectin</keyword>
<name>A0AA88MN95_CHASR</name>
<evidence type="ECO:0000259" key="5">
    <source>
        <dbReference type="PROSITE" id="PS50041"/>
    </source>
</evidence>
<proteinExistence type="predicted"/>
<dbReference type="InterPro" id="IPR050111">
    <property type="entry name" value="C-type_lectin/snaclec_domain"/>
</dbReference>
<keyword evidence="3" id="KW-0175">Coiled coil</keyword>
<dbReference type="Proteomes" id="UP001187415">
    <property type="component" value="Unassembled WGS sequence"/>
</dbReference>
<evidence type="ECO:0000313" key="6">
    <source>
        <dbReference type="EMBL" id="KAK2840175.1"/>
    </source>
</evidence>
<dbReference type="CDD" id="cd03590">
    <property type="entry name" value="CLECT_DC-SIGN_like"/>
    <property type="match status" value="1"/>
</dbReference>
<sequence>MEEIYLNVEYEKTVHSRSSGPRSSENIFYRAAVVCLGLLSVFLLIGLIILGVHYHNSVRGAATEPSTIKANKTESVQDREKELSFLTAEKDQLKSKLSSVTREKDQLNATLIEMTKQRNRLKSLSRKSPAGWTLFSGSFYLLSTESGSWTNATEDCQRKGADLVVIESLKEQEFLSEFTNESAWIGLSDRDEEGTWKWIDGTTMTFGYWGEDEPNNSVAHSNDGEDCAEIRVQIDHKWNDKPCDLSVRWICEIKV</sequence>
<evidence type="ECO:0000256" key="3">
    <source>
        <dbReference type="SAM" id="Coils"/>
    </source>
</evidence>
<dbReference type="Gene3D" id="3.10.100.10">
    <property type="entry name" value="Mannose-Binding Protein A, subunit A"/>
    <property type="match status" value="1"/>
</dbReference>
<dbReference type="InterPro" id="IPR018378">
    <property type="entry name" value="C-type_lectin_CS"/>
</dbReference>